<dbReference type="Proteomes" id="UP000190064">
    <property type="component" value="Unassembled WGS sequence"/>
</dbReference>
<comment type="caution">
    <text evidence="1">The sequence shown here is derived from an EMBL/GenBank/DDBJ whole genome shotgun (WGS) entry which is preliminary data.</text>
</comment>
<evidence type="ECO:0000313" key="1">
    <source>
        <dbReference type="EMBL" id="OOV87625.1"/>
    </source>
</evidence>
<evidence type="ECO:0000313" key="2">
    <source>
        <dbReference type="Proteomes" id="UP000190064"/>
    </source>
</evidence>
<organism evidence="1 2">
    <name type="scientific">Oceanospirillum linum</name>
    <dbReference type="NCBI Taxonomy" id="966"/>
    <lineage>
        <taxon>Bacteria</taxon>
        <taxon>Pseudomonadati</taxon>
        <taxon>Pseudomonadota</taxon>
        <taxon>Gammaproteobacteria</taxon>
        <taxon>Oceanospirillales</taxon>
        <taxon>Oceanospirillaceae</taxon>
        <taxon>Oceanospirillum</taxon>
    </lineage>
</organism>
<dbReference type="AlphaFoldDB" id="A0A1T1HCQ9"/>
<dbReference type="STRING" id="966.BTA35_0206225"/>
<gene>
    <name evidence="1" type="ORF">BTA35_0206225</name>
</gene>
<sequence>MFKPFSSTYVKASLSIVWGVMLVSDVVLASGQMNRESEEYSDQVRWEFGLMSGVQRASWKGGHDTKHGFTFY</sequence>
<name>A0A1T1HCQ9_OCELI</name>
<dbReference type="EMBL" id="MTSD02000002">
    <property type="protein sequence ID" value="OOV87625.1"/>
    <property type="molecule type" value="Genomic_DNA"/>
</dbReference>
<reference evidence="1" key="1">
    <citation type="submission" date="2017-02" db="EMBL/GenBank/DDBJ databases">
        <title>Draft Genome Sequence of the Salt Water Bacterium Oceanospirillum linum ATCC 11336.</title>
        <authorList>
            <person name="Trachtenberg A.M."/>
            <person name="Carney J.G."/>
            <person name="Linnane J.D."/>
            <person name="Rheaume B.A."/>
            <person name="Pitts N.L."/>
            <person name="Mykles D.L."/>
            <person name="Maclea K.S."/>
        </authorList>
    </citation>
    <scope>NUCLEOTIDE SEQUENCE [LARGE SCALE GENOMIC DNA]</scope>
    <source>
        <strain evidence="1">ATCC 11336</strain>
    </source>
</reference>
<protein>
    <submittedName>
        <fullName evidence="1">Uncharacterized protein</fullName>
    </submittedName>
</protein>
<keyword evidence="2" id="KW-1185">Reference proteome</keyword>
<accession>A0A1T1HCQ9</accession>
<proteinExistence type="predicted"/>